<evidence type="ECO:0000256" key="5">
    <source>
        <dbReference type="RuleBase" id="RU361140"/>
    </source>
</evidence>
<dbReference type="EMBL" id="QWGT01000091">
    <property type="protein sequence ID" value="RIJ51686.1"/>
    <property type="molecule type" value="Genomic_DNA"/>
</dbReference>
<evidence type="ECO:0000256" key="2">
    <source>
        <dbReference type="ARBA" id="ARBA00012865"/>
    </source>
</evidence>
<dbReference type="InterPro" id="IPR045155">
    <property type="entry name" value="Beta-lactam_cat"/>
</dbReference>
<evidence type="ECO:0000256" key="4">
    <source>
        <dbReference type="ARBA" id="ARBA00023251"/>
    </source>
</evidence>
<dbReference type="PRINTS" id="PR00118">
    <property type="entry name" value="BLACTAMASEA"/>
</dbReference>
<organism evidence="8 9">
    <name type="scientific">Clavibacter lycopersici</name>
    <dbReference type="NCBI Taxonomy" id="2301718"/>
    <lineage>
        <taxon>Bacteria</taxon>
        <taxon>Bacillati</taxon>
        <taxon>Actinomycetota</taxon>
        <taxon>Actinomycetes</taxon>
        <taxon>Micrococcales</taxon>
        <taxon>Microbacteriaceae</taxon>
        <taxon>Clavibacter</taxon>
    </lineage>
</organism>
<protein>
    <recommendedName>
        <fullName evidence="2 5">Beta-lactamase</fullName>
        <ecNumber evidence="2 5">3.5.2.6</ecNumber>
    </recommendedName>
</protein>
<gene>
    <name evidence="8" type="primary">bla</name>
    <name evidence="8" type="ORF">DZG00_07905</name>
</gene>
<reference evidence="8 9" key="1">
    <citation type="submission" date="2018-08" db="EMBL/GenBank/DDBJ databases">
        <title>Genome Sequence of Clavibacter michiganensis Subspecies type strains, and the Atypical Peach-Colored Strains Isolated from Tomato.</title>
        <authorList>
            <person name="Osdaghi E."/>
            <person name="Portier P."/>
            <person name="Briand M."/>
            <person name="Jacques M.-A."/>
        </authorList>
    </citation>
    <scope>NUCLEOTIDE SEQUENCE [LARGE SCALE GENOMIC DNA]</scope>
    <source>
        <strain evidence="8 9">CFBP 8615</strain>
    </source>
</reference>
<accession>A0A399T5W3</accession>
<sequence length="309" mass="32040">MTHPRRTTAFAAITLAAAVVVGASGCAADPAEAPTAQATTVTTAPARDVDVSAELQALEGEFDARVGVSVLDTGTGDSVAYRSDERFGYASTLKLFAAAELLHDVPADQRDEIATWSAADMEEAGYSPVTSAHVDTGLPLAQLAEAAMRESDNTAMNVILERIGGPAGLDRALEELGDTTTEVVNREDELNRIEPGSTDDTTTPAAFTGALAGILRGDRLSDHDRAILLDWMSGNATGDALIRAGAPDGWTVADKSGGAGAIRDDIAVVTPPGRDPLVVTILTTRNDPERDHDDALVARAAEVVLAALA</sequence>
<dbReference type="AlphaFoldDB" id="A0A399T5W3"/>
<name>A0A399T5W3_9MICO</name>
<keyword evidence="9" id="KW-1185">Reference proteome</keyword>
<dbReference type="Gene3D" id="3.40.710.10">
    <property type="entry name" value="DD-peptidase/beta-lactamase superfamily"/>
    <property type="match status" value="1"/>
</dbReference>
<dbReference type="PROSITE" id="PS00146">
    <property type="entry name" value="BETA_LACTAMASE_A"/>
    <property type="match status" value="1"/>
</dbReference>
<keyword evidence="4 5" id="KW-0046">Antibiotic resistance</keyword>
<evidence type="ECO:0000313" key="8">
    <source>
        <dbReference type="EMBL" id="RIJ51686.1"/>
    </source>
</evidence>
<dbReference type="InterPro" id="IPR012338">
    <property type="entry name" value="Beta-lactam/transpept-like"/>
</dbReference>
<comment type="catalytic activity">
    <reaction evidence="5">
        <text>a beta-lactam + H2O = a substituted beta-amino acid</text>
        <dbReference type="Rhea" id="RHEA:20401"/>
        <dbReference type="ChEBI" id="CHEBI:15377"/>
        <dbReference type="ChEBI" id="CHEBI:35627"/>
        <dbReference type="ChEBI" id="CHEBI:140347"/>
        <dbReference type="EC" id="3.5.2.6"/>
    </reaction>
</comment>
<evidence type="ECO:0000256" key="3">
    <source>
        <dbReference type="ARBA" id="ARBA00022801"/>
    </source>
</evidence>
<dbReference type="GO" id="GO:0046677">
    <property type="term" value="P:response to antibiotic"/>
    <property type="evidence" value="ECO:0007669"/>
    <property type="project" value="UniProtKB-UniRule"/>
</dbReference>
<feature type="domain" description="Beta-lactamase class A catalytic" evidence="7">
    <location>
        <begin position="67"/>
        <end position="283"/>
    </location>
</feature>
<dbReference type="OrthoDB" id="9784149at2"/>
<evidence type="ECO:0000256" key="1">
    <source>
        <dbReference type="ARBA" id="ARBA00009009"/>
    </source>
</evidence>
<keyword evidence="6" id="KW-0732">Signal</keyword>
<dbReference type="NCBIfam" id="NF033103">
    <property type="entry name" value="bla_class_A"/>
    <property type="match status" value="1"/>
</dbReference>
<evidence type="ECO:0000313" key="9">
    <source>
        <dbReference type="Proteomes" id="UP000266484"/>
    </source>
</evidence>
<feature type="chain" id="PRO_5038816350" description="Beta-lactamase" evidence="6">
    <location>
        <begin position="28"/>
        <end position="309"/>
    </location>
</feature>
<comment type="similarity">
    <text evidence="1 5">Belongs to the class-A beta-lactamase family.</text>
</comment>
<evidence type="ECO:0000259" key="7">
    <source>
        <dbReference type="Pfam" id="PF13354"/>
    </source>
</evidence>
<dbReference type="GO" id="GO:0008800">
    <property type="term" value="F:beta-lactamase activity"/>
    <property type="evidence" value="ECO:0007669"/>
    <property type="project" value="UniProtKB-UniRule"/>
</dbReference>
<proteinExistence type="inferred from homology"/>
<dbReference type="EC" id="3.5.2.6" evidence="2 5"/>
<feature type="signal peptide" evidence="6">
    <location>
        <begin position="1"/>
        <end position="27"/>
    </location>
</feature>
<evidence type="ECO:0000256" key="6">
    <source>
        <dbReference type="SAM" id="SignalP"/>
    </source>
</evidence>
<comment type="caution">
    <text evidence="8">The sequence shown here is derived from an EMBL/GenBank/DDBJ whole genome shotgun (WGS) entry which is preliminary data.</text>
</comment>
<dbReference type="SUPFAM" id="SSF56601">
    <property type="entry name" value="beta-lactamase/transpeptidase-like"/>
    <property type="match status" value="1"/>
</dbReference>
<keyword evidence="3 5" id="KW-0378">Hydrolase</keyword>
<dbReference type="PROSITE" id="PS51257">
    <property type="entry name" value="PROKAR_LIPOPROTEIN"/>
    <property type="match status" value="1"/>
</dbReference>
<dbReference type="RefSeq" id="WP_119382381.1">
    <property type="nucleotide sequence ID" value="NZ_QWGT01000091.1"/>
</dbReference>
<dbReference type="Pfam" id="PF13354">
    <property type="entry name" value="Beta-lactamase2"/>
    <property type="match status" value="1"/>
</dbReference>
<dbReference type="PANTHER" id="PTHR35333">
    <property type="entry name" value="BETA-LACTAMASE"/>
    <property type="match status" value="1"/>
</dbReference>
<dbReference type="Proteomes" id="UP000266484">
    <property type="component" value="Unassembled WGS sequence"/>
</dbReference>
<dbReference type="InterPro" id="IPR000871">
    <property type="entry name" value="Beta-lactam_class-A"/>
</dbReference>
<dbReference type="InterPro" id="IPR023650">
    <property type="entry name" value="Beta-lactam_class-A_AS"/>
</dbReference>
<dbReference type="PANTHER" id="PTHR35333:SF3">
    <property type="entry name" value="BETA-LACTAMASE-TYPE TRANSPEPTIDASE FOLD CONTAINING PROTEIN"/>
    <property type="match status" value="1"/>
</dbReference>
<dbReference type="GO" id="GO:0030655">
    <property type="term" value="P:beta-lactam antibiotic catabolic process"/>
    <property type="evidence" value="ECO:0007669"/>
    <property type="project" value="InterPro"/>
</dbReference>